<feature type="region of interest" description="Disordered" evidence="1">
    <location>
        <begin position="464"/>
        <end position="515"/>
    </location>
</feature>
<keyword evidence="2" id="KW-1133">Transmembrane helix</keyword>
<feature type="compositionally biased region" description="Low complexity" evidence="1">
    <location>
        <begin position="9"/>
        <end position="31"/>
    </location>
</feature>
<feature type="compositionally biased region" description="Polar residues" evidence="1">
    <location>
        <begin position="113"/>
        <end position="123"/>
    </location>
</feature>
<evidence type="ECO:0000256" key="2">
    <source>
        <dbReference type="SAM" id="Phobius"/>
    </source>
</evidence>
<keyword evidence="2" id="KW-0472">Membrane</keyword>
<gene>
    <name evidence="3" type="ORF">GCM10011579_039800</name>
</gene>
<accession>A0A917Y5Y5</accession>
<proteinExistence type="predicted"/>
<dbReference type="Pfam" id="PF12642">
    <property type="entry name" value="TpcC"/>
    <property type="match status" value="1"/>
</dbReference>
<sequence>MAKPPHSDAPQSSGAGGQQPAQHAHAQGRQQVPALTEEMLIRQGGRAGGRSRNPFRRKKAAEPAAPNPWLTAAGPGPAQTGGPAPAGGYGNGYSGGDQVPHARPPMTDHRLSESPSAQGTEQAAASADGTKKGKKGKQAEASTGNGWFHNPFAKPKTTSSVDRGSVSSAQMWAGPRRGILFRRMLGTLAVLLLLFLFVKMNGKASKADVQAEVDARVKSSASNFPRGAAVLWSAPLVKVFATYDPDHTDDRNQALEPYAINGIDAQMGWNGEGEQSVIDMVMSDDVQVTGKNRGIVRSTVQVQDGSWRCIAVPVFAVQRGGSTAFGLTAAPVYVPCAGLTTPPKENTQSGSNDSDLAHTLQSELLPPFMAAWAQSDAVNLKRYLLPGTTSFGLGGAYTGDQEGGRPTISTVYVPEAAKGQSGNRRTVTFTTTLLSTDGKASQTSMYQVVVVKKDGQWYFASDPTPAVGTVGGDQLPDVQPSKGTGGMYSQSPAPYPSATRSTDVQQPGSTASATP</sequence>
<feature type="compositionally biased region" description="Low complexity" evidence="1">
    <location>
        <begin position="72"/>
        <end position="83"/>
    </location>
</feature>
<protein>
    <recommendedName>
        <fullName evidence="5">Conjugative transposon protein TcpC</fullName>
    </recommendedName>
</protein>
<evidence type="ECO:0000313" key="4">
    <source>
        <dbReference type="Proteomes" id="UP000600365"/>
    </source>
</evidence>
<dbReference type="AlphaFoldDB" id="A0A917Y5Y5"/>
<evidence type="ECO:0000256" key="1">
    <source>
        <dbReference type="SAM" id="MobiDB-lite"/>
    </source>
</evidence>
<organism evidence="3 4">
    <name type="scientific">Streptomyces albiflavescens</name>
    <dbReference type="NCBI Taxonomy" id="1623582"/>
    <lineage>
        <taxon>Bacteria</taxon>
        <taxon>Bacillati</taxon>
        <taxon>Actinomycetota</taxon>
        <taxon>Actinomycetes</taxon>
        <taxon>Kitasatosporales</taxon>
        <taxon>Streptomycetaceae</taxon>
        <taxon>Streptomyces</taxon>
    </lineage>
</organism>
<evidence type="ECO:0008006" key="5">
    <source>
        <dbReference type="Google" id="ProtNLM"/>
    </source>
</evidence>
<dbReference type="EMBL" id="BMMM01000006">
    <property type="protein sequence ID" value="GGN67352.1"/>
    <property type="molecule type" value="Genomic_DNA"/>
</dbReference>
<feature type="region of interest" description="Disordered" evidence="1">
    <location>
        <begin position="1"/>
        <end position="162"/>
    </location>
</feature>
<feature type="compositionally biased region" description="Gly residues" evidence="1">
    <location>
        <begin position="84"/>
        <end position="95"/>
    </location>
</feature>
<dbReference type="InterPro" id="IPR024735">
    <property type="entry name" value="TcpC"/>
</dbReference>
<name>A0A917Y5Y5_9ACTN</name>
<keyword evidence="4" id="KW-1185">Reference proteome</keyword>
<comment type="caution">
    <text evidence="3">The sequence shown here is derived from an EMBL/GenBank/DDBJ whole genome shotgun (WGS) entry which is preliminary data.</text>
</comment>
<feature type="compositionally biased region" description="Polar residues" evidence="1">
    <location>
        <begin position="487"/>
        <end position="515"/>
    </location>
</feature>
<reference evidence="3 4" key="1">
    <citation type="journal article" date="2014" name="Int. J. Syst. Evol. Microbiol.">
        <title>Complete genome sequence of Corynebacterium casei LMG S-19264T (=DSM 44701T), isolated from a smear-ripened cheese.</title>
        <authorList>
            <consortium name="US DOE Joint Genome Institute (JGI-PGF)"/>
            <person name="Walter F."/>
            <person name="Albersmeier A."/>
            <person name="Kalinowski J."/>
            <person name="Ruckert C."/>
        </authorList>
    </citation>
    <scope>NUCLEOTIDE SEQUENCE [LARGE SCALE GENOMIC DNA]</scope>
    <source>
        <strain evidence="3 4">CGMCC 4.7111</strain>
    </source>
</reference>
<evidence type="ECO:0000313" key="3">
    <source>
        <dbReference type="EMBL" id="GGN67352.1"/>
    </source>
</evidence>
<feature type="transmembrane region" description="Helical" evidence="2">
    <location>
        <begin position="180"/>
        <end position="198"/>
    </location>
</feature>
<keyword evidence="2" id="KW-0812">Transmembrane</keyword>
<dbReference type="Proteomes" id="UP000600365">
    <property type="component" value="Unassembled WGS sequence"/>
</dbReference>